<dbReference type="PANTHER" id="PTHR34203">
    <property type="entry name" value="METHYLTRANSFERASE, FKBM FAMILY PROTEIN"/>
    <property type="match status" value="1"/>
</dbReference>
<dbReference type="AlphaFoldDB" id="A4TF42"/>
<proteinExistence type="predicted"/>
<reference evidence="2" key="2">
    <citation type="journal article" date="2013" name="PLoS ONE">
        <title>A Gene Expression Study of the Activities of Aromatic Ring-Cleavage Dioxygenases in Mycobacterium gilvum PYR-GCK to Changes in Salinity and pH during Pyrene Degradation.</title>
        <authorList>
            <person name="Badejo A.C."/>
            <person name="Badejo A.O."/>
            <person name="Shin K.H."/>
            <person name="Chai Y.G."/>
        </authorList>
    </citation>
    <scope>NUCLEOTIDE SEQUENCE [LARGE SCALE GENOMIC DNA]</scope>
    <source>
        <strain evidence="2">PYR-GCK</strain>
    </source>
</reference>
<dbReference type="InterPro" id="IPR029063">
    <property type="entry name" value="SAM-dependent_MTases_sf"/>
</dbReference>
<feature type="domain" description="Methyltransferase FkbM" evidence="1">
    <location>
        <begin position="20"/>
        <end position="175"/>
    </location>
</feature>
<dbReference type="HOGENOM" id="CLU_1085125_0_0_11"/>
<evidence type="ECO:0000259" key="1">
    <source>
        <dbReference type="Pfam" id="PF05050"/>
    </source>
</evidence>
<reference evidence="2" key="1">
    <citation type="submission" date="2007-04" db="EMBL/GenBank/DDBJ databases">
        <authorList>
            <consortium name="US DOE Joint Genome Institute"/>
            <person name="Copeland A."/>
            <person name="Lucas S."/>
            <person name="Lapidus A."/>
            <person name="Barry K."/>
            <person name="Detter J.C."/>
            <person name="Glavina del Rio T."/>
            <person name="Hammon N."/>
            <person name="Israni S."/>
            <person name="Dalin E."/>
            <person name="Tice H."/>
            <person name="Pitluck S."/>
            <person name="Chain P."/>
            <person name="Malfatti S."/>
            <person name="Shin M."/>
            <person name="Vergez L."/>
            <person name="Schmutz J."/>
            <person name="Larimer F."/>
            <person name="Land M."/>
            <person name="Hauser L."/>
            <person name="Kyrpides N."/>
            <person name="Mikhailova N."/>
            <person name="Miller C."/>
            <person name="Richardson P."/>
        </authorList>
    </citation>
    <scope>NUCLEOTIDE SEQUENCE</scope>
    <source>
        <strain evidence="2">PYR-GCK</strain>
    </source>
</reference>
<dbReference type="InterPro" id="IPR006342">
    <property type="entry name" value="FkbM_mtfrase"/>
</dbReference>
<evidence type="ECO:0000313" key="2">
    <source>
        <dbReference type="EMBL" id="ABP47230.1"/>
    </source>
</evidence>
<dbReference type="PANTHER" id="PTHR34203:SF15">
    <property type="entry name" value="SLL1173 PROTEIN"/>
    <property type="match status" value="1"/>
</dbReference>
<dbReference type="SUPFAM" id="SSF53335">
    <property type="entry name" value="S-adenosyl-L-methionine-dependent methyltransferases"/>
    <property type="match status" value="1"/>
</dbReference>
<name>A4TF42_MYCGI</name>
<dbReference type="GO" id="GO:0008168">
    <property type="term" value="F:methyltransferase activity"/>
    <property type="evidence" value="ECO:0007669"/>
    <property type="project" value="UniProtKB-KW"/>
</dbReference>
<sequence length="243" mass="27583">MDEALMVHRVIGGTTGTMVDVGAHHGSAFKPFLDSGWVVHAFEPDPANRKALQADHPRLTVDTRAVAEVDGEEVRLFTSDISTGISTLSPFHATHKPTSTVQTVRLDSYLRDNNIARIDFLKTDVEGYDLYALRSFPWSTHHPRVVLCEYEDAKTIKLGHDSHAVAQFLQKQGYEVLVSEWHPIVEYGSEHQWRRFCHYPTDLAPESWGNLIAADPNLIEALERCGRLTVRRLRVRSLVDRFR</sequence>
<keyword evidence="2" id="KW-0489">Methyltransferase</keyword>
<dbReference type="Pfam" id="PF05050">
    <property type="entry name" value="Methyltransf_21"/>
    <property type="match status" value="1"/>
</dbReference>
<keyword evidence="2" id="KW-0808">Transferase</keyword>
<protein>
    <submittedName>
        <fullName evidence="2">Methyltransferase FkbM family</fullName>
    </submittedName>
</protein>
<dbReference type="NCBIfam" id="TIGR01444">
    <property type="entry name" value="fkbM_fam"/>
    <property type="match status" value="1"/>
</dbReference>
<dbReference type="OrthoDB" id="9810122at2"/>
<accession>A4TF42</accession>
<dbReference type="GO" id="GO:0032259">
    <property type="term" value="P:methylation"/>
    <property type="evidence" value="ECO:0007669"/>
    <property type="project" value="UniProtKB-KW"/>
</dbReference>
<dbReference type="STRING" id="350054.Mflv_4762"/>
<organism evidence="2">
    <name type="scientific">Mycolicibacterium gilvum (strain PYR-GCK)</name>
    <name type="common">Mycobacterium gilvum (strain PYR-GCK)</name>
    <dbReference type="NCBI Taxonomy" id="350054"/>
    <lineage>
        <taxon>Bacteria</taxon>
        <taxon>Bacillati</taxon>
        <taxon>Actinomycetota</taxon>
        <taxon>Actinomycetes</taxon>
        <taxon>Mycobacteriales</taxon>
        <taxon>Mycobacteriaceae</taxon>
        <taxon>Mycolicibacterium</taxon>
    </lineage>
</organism>
<gene>
    <name evidence="2" type="ordered locus">Mflv_4762</name>
</gene>
<dbReference type="EMBL" id="CP000656">
    <property type="protein sequence ID" value="ABP47230.1"/>
    <property type="molecule type" value="Genomic_DNA"/>
</dbReference>
<dbReference type="InterPro" id="IPR052514">
    <property type="entry name" value="SAM-dependent_MTase"/>
</dbReference>
<dbReference type="Gene3D" id="3.40.50.150">
    <property type="entry name" value="Vaccinia Virus protein VP39"/>
    <property type="match status" value="1"/>
</dbReference>
<dbReference type="KEGG" id="mgi:Mflv_4762"/>
<dbReference type="eggNOG" id="COG2265">
    <property type="taxonomic scope" value="Bacteria"/>
</dbReference>